<dbReference type="Proteomes" id="UP000284706">
    <property type="component" value="Unassembled WGS sequence"/>
</dbReference>
<reference evidence="1 2" key="1">
    <citation type="journal article" date="2018" name="Evol. Lett.">
        <title>Horizontal gene cluster transfer increased hallucinogenic mushroom diversity.</title>
        <authorList>
            <person name="Reynolds H.T."/>
            <person name="Vijayakumar V."/>
            <person name="Gluck-Thaler E."/>
            <person name="Korotkin H.B."/>
            <person name="Matheny P.B."/>
            <person name="Slot J.C."/>
        </authorList>
    </citation>
    <scope>NUCLEOTIDE SEQUENCE [LARGE SCALE GENOMIC DNA]</scope>
    <source>
        <strain evidence="1 2">SRW20</strain>
    </source>
</reference>
<sequence length="203" mass="22801">MKPSATDSPVKRASNEPKCARKFKMVGKQLSSSLELRIFEDWPISSHPSVLSLQGQNLEVVGKQLPSLLELPLLRRLAHIFPSTNHLATSLSAPNSSQTCVSGKPKYARKFKMIGKLLPSCLELLLLWRLANIFPSIGRIATKPIAADSYQIRVFGKPRYALKFEVIGKELSSSWELRIFEDWPISPHPSVQSLRNQVLRICL</sequence>
<evidence type="ECO:0000313" key="2">
    <source>
        <dbReference type="Proteomes" id="UP000284706"/>
    </source>
</evidence>
<dbReference type="EMBL" id="NHYE01004545">
    <property type="protein sequence ID" value="PPQ83952.1"/>
    <property type="molecule type" value="Genomic_DNA"/>
</dbReference>
<name>A0A409WZQ2_9AGAR</name>
<evidence type="ECO:0000313" key="1">
    <source>
        <dbReference type="EMBL" id="PPQ83952.1"/>
    </source>
</evidence>
<protein>
    <submittedName>
        <fullName evidence="1">Uncharacterized protein</fullName>
    </submittedName>
</protein>
<keyword evidence="2" id="KW-1185">Reference proteome</keyword>
<gene>
    <name evidence="1" type="ORF">CVT26_011650</name>
</gene>
<dbReference type="AlphaFoldDB" id="A0A409WZQ2"/>
<comment type="caution">
    <text evidence="1">The sequence shown here is derived from an EMBL/GenBank/DDBJ whole genome shotgun (WGS) entry which is preliminary data.</text>
</comment>
<accession>A0A409WZQ2</accession>
<proteinExistence type="predicted"/>
<organism evidence="1 2">
    <name type="scientific">Gymnopilus dilepis</name>
    <dbReference type="NCBI Taxonomy" id="231916"/>
    <lineage>
        <taxon>Eukaryota</taxon>
        <taxon>Fungi</taxon>
        <taxon>Dikarya</taxon>
        <taxon>Basidiomycota</taxon>
        <taxon>Agaricomycotina</taxon>
        <taxon>Agaricomycetes</taxon>
        <taxon>Agaricomycetidae</taxon>
        <taxon>Agaricales</taxon>
        <taxon>Agaricineae</taxon>
        <taxon>Hymenogastraceae</taxon>
        <taxon>Gymnopilus</taxon>
    </lineage>
</organism>
<dbReference type="InParanoid" id="A0A409WZQ2"/>